<accession>A0A5C3LFJ6</accession>
<dbReference type="PANTHER" id="PTHR10039">
    <property type="entry name" value="AMELOGENIN"/>
    <property type="match status" value="1"/>
</dbReference>
<dbReference type="OrthoDB" id="674604at2759"/>
<name>A0A5C3LFJ6_9AGAR</name>
<gene>
    <name evidence="3" type="ORF">BDQ12DRAFT_639969</name>
</gene>
<reference evidence="3 4" key="1">
    <citation type="journal article" date="2019" name="Nat. Ecol. Evol.">
        <title>Megaphylogeny resolves global patterns of mushroom evolution.</title>
        <authorList>
            <person name="Varga T."/>
            <person name="Krizsan K."/>
            <person name="Foldi C."/>
            <person name="Dima B."/>
            <person name="Sanchez-Garcia M."/>
            <person name="Sanchez-Ramirez S."/>
            <person name="Szollosi G.J."/>
            <person name="Szarkandi J.G."/>
            <person name="Papp V."/>
            <person name="Albert L."/>
            <person name="Andreopoulos W."/>
            <person name="Angelini C."/>
            <person name="Antonin V."/>
            <person name="Barry K.W."/>
            <person name="Bougher N.L."/>
            <person name="Buchanan P."/>
            <person name="Buyck B."/>
            <person name="Bense V."/>
            <person name="Catcheside P."/>
            <person name="Chovatia M."/>
            <person name="Cooper J."/>
            <person name="Damon W."/>
            <person name="Desjardin D."/>
            <person name="Finy P."/>
            <person name="Geml J."/>
            <person name="Haridas S."/>
            <person name="Hughes K."/>
            <person name="Justo A."/>
            <person name="Karasinski D."/>
            <person name="Kautmanova I."/>
            <person name="Kiss B."/>
            <person name="Kocsube S."/>
            <person name="Kotiranta H."/>
            <person name="LaButti K.M."/>
            <person name="Lechner B.E."/>
            <person name="Liimatainen K."/>
            <person name="Lipzen A."/>
            <person name="Lukacs Z."/>
            <person name="Mihaltcheva S."/>
            <person name="Morgado L.N."/>
            <person name="Niskanen T."/>
            <person name="Noordeloos M.E."/>
            <person name="Ohm R.A."/>
            <person name="Ortiz-Santana B."/>
            <person name="Ovrebo C."/>
            <person name="Racz N."/>
            <person name="Riley R."/>
            <person name="Savchenko A."/>
            <person name="Shiryaev A."/>
            <person name="Soop K."/>
            <person name="Spirin V."/>
            <person name="Szebenyi C."/>
            <person name="Tomsovsky M."/>
            <person name="Tulloss R.E."/>
            <person name="Uehling J."/>
            <person name="Grigoriev I.V."/>
            <person name="Vagvolgyi C."/>
            <person name="Papp T."/>
            <person name="Martin F.M."/>
            <person name="Miettinen O."/>
            <person name="Hibbett D.S."/>
            <person name="Nagy L.G."/>
        </authorList>
    </citation>
    <scope>NUCLEOTIDE SEQUENCE [LARGE SCALE GENOMIC DNA]</scope>
    <source>
        <strain evidence="3 4">CBS 166.37</strain>
    </source>
</reference>
<dbReference type="EMBL" id="ML213737">
    <property type="protein sequence ID" value="TFK31530.1"/>
    <property type="molecule type" value="Genomic_DNA"/>
</dbReference>
<keyword evidence="1" id="KW-0677">Repeat</keyword>
<dbReference type="InterPro" id="IPR027417">
    <property type="entry name" value="P-loop_NTPase"/>
</dbReference>
<organism evidence="3 4">
    <name type="scientific">Crucibulum laeve</name>
    <dbReference type="NCBI Taxonomy" id="68775"/>
    <lineage>
        <taxon>Eukaryota</taxon>
        <taxon>Fungi</taxon>
        <taxon>Dikarya</taxon>
        <taxon>Basidiomycota</taxon>
        <taxon>Agaricomycotina</taxon>
        <taxon>Agaricomycetes</taxon>
        <taxon>Agaricomycetidae</taxon>
        <taxon>Agaricales</taxon>
        <taxon>Agaricineae</taxon>
        <taxon>Nidulariaceae</taxon>
        <taxon>Crucibulum</taxon>
    </lineage>
</organism>
<dbReference type="STRING" id="68775.A0A5C3LFJ6"/>
<evidence type="ECO:0000313" key="3">
    <source>
        <dbReference type="EMBL" id="TFK31530.1"/>
    </source>
</evidence>
<evidence type="ECO:0000256" key="1">
    <source>
        <dbReference type="ARBA" id="ARBA00022737"/>
    </source>
</evidence>
<feature type="domain" description="Nephrocystin 3-like N-terminal" evidence="2">
    <location>
        <begin position="79"/>
        <end position="238"/>
    </location>
</feature>
<dbReference type="AlphaFoldDB" id="A0A5C3LFJ6"/>
<dbReference type="InterPro" id="IPR056884">
    <property type="entry name" value="NPHP3-like_N"/>
</dbReference>
<dbReference type="Gene3D" id="3.40.50.300">
    <property type="entry name" value="P-loop containing nucleotide triphosphate hydrolases"/>
    <property type="match status" value="1"/>
</dbReference>
<dbReference type="Proteomes" id="UP000308652">
    <property type="component" value="Unassembled WGS sequence"/>
</dbReference>
<protein>
    <recommendedName>
        <fullName evidence="2">Nephrocystin 3-like N-terminal domain-containing protein</fullName>
    </recommendedName>
</protein>
<dbReference type="Pfam" id="PF24883">
    <property type="entry name" value="NPHP3_N"/>
    <property type="match status" value="1"/>
</dbReference>
<evidence type="ECO:0000313" key="4">
    <source>
        <dbReference type="Proteomes" id="UP000308652"/>
    </source>
</evidence>
<feature type="non-terminal residue" evidence="3">
    <location>
        <position position="461"/>
    </location>
</feature>
<feature type="non-terminal residue" evidence="3">
    <location>
        <position position="1"/>
    </location>
</feature>
<keyword evidence="4" id="KW-1185">Reference proteome</keyword>
<evidence type="ECO:0000259" key="2">
    <source>
        <dbReference type="Pfam" id="PF24883"/>
    </source>
</evidence>
<dbReference type="PANTHER" id="PTHR10039:SF16">
    <property type="entry name" value="GPI INOSITOL-DEACYLASE"/>
    <property type="match status" value="1"/>
</dbReference>
<dbReference type="SUPFAM" id="SSF52540">
    <property type="entry name" value="P-loop containing nucleoside triphosphate hydrolases"/>
    <property type="match status" value="1"/>
</dbReference>
<sequence>MLPISISMAAPSPLLEEIRIISILTRLANLVRDHPIFEAHIHTLLDLHKLLAPIGDASYTRRGPVARCYPGTRLKVIAKIENWIKDGGHRPILWLNGPAGSGKSAISQTIAERYEPRIAASFFFLRGAGLRSQIQQLIPTLAHQASAYSSAASEFITEALKLDPDLCRGKSFRHQWQKLLITPIGVTRRCWIEKPIVVIDALDECNDKQSMSTFIEAITTICNKPGFWLPFRLILTSRVEEHIQEQFNNPVTQSVINYLSLQKFDATEDIKLYLGTQLSEIYAIKKHLMMDVLLPWPSSSDLQQLSKNAAGSFIIASTLVGFIQREKGTPQNKLKVALNMTDGLDPVYNQVITEALEANKALNQKELQILELVLAVIIILEKPFSIAALGKLVNLEASSIAYALLGLQAILLIPENDYDEPVELFHTSLRDYLCIKERSRELCINLQQSHATLAIECLKLV</sequence>
<proteinExistence type="predicted"/>